<sequence length="682" mass="75646">MRKTKDLTKLPLWKLRTEFISPEERSRIISEKCKSIVGAYRLTTEDVLKASEKYWELFNDPILCTDVTIGQLINAHFNFSVFTLAKYADLRPDVADLVDRLLKYAVSAQYLTKWMALKSGTTATLMPDGSLELHTSDTKDAKSMPPFQLTGTPVVAVFFARLIIGGEDRGNRAFMANINDGKQMALGVECRGFPQQGQHEPSSPGRRSSVKTSAGGLGLFITFNRVRLPVTALLSFPDTSQDSQRAFFDDITATIRGSLSFGAMSITRMRMAAYMVGTAVLRDTSTLPASNGISISPSIFAVLTGIAQALVFAHFGEEIRVLFNSLDGDPFRQHFMGILFKEGAARRALENITQLAVGQQRWAKGLLEANKNSLFCDNLREMLLADRANSIRFAMEVLLSRLDPPMTANPDSILARHELSIIQDTRISLSTNQHRDPASLAHSCQRLLEAIAHRMAYEAAVAANVDGRLIDLFKASVIKLDPGWYAERGGVTRVEQAEVEKAAVEALLPQLPGLLHRYELHLFRKAFLVFIIIRPLDSRPYKERRSSFMPAEIVRSVVQEWANTFVTRNYTAMTSLAVAGANYWISGMTEKIPFAGDLPYADRVQQIQTVFGGMDTLDVDVLGITVEGDVGILEFAPNGSGPGDRVYKNNVLIKMVVQDGKIQDVREYVDAFALLNYLGIQV</sequence>
<dbReference type="InterPro" id="IPR032710">
    <property type="entry name" value="NTF2-like_dom_sf"/>
</dbReference>
<dbReference type="SUPFAM" id="SSF54427">
    <property type="entry name" value="NTF2-like"/>
    <property type="match status" value="1"/>
</dbReference>
<proteinExistence type="predicted"/>
<dbReference type="EMBL" id="JANKHO010000766">
    <property type="protein sequence ID" value="KAJ3506444.1"/>
    <property type="molecule type" value="Genomic_DNA"/>
</dbReference>
<name>A0A9W8JXY1_9AGAR</name>
<comment type="caution">
    <text evidence="1">The sequence shown here is derived from an EMBL/GenBank/DDBJ whole genome shotgun (WGS) entry which is preliminary data.</text>
</comment>
<evidence type="ECO:0000313" key="2">
    <source>
        <dbReference type="Proteomes" id="UP001148786"/>
    </source>
</evidence>
<gene>
    <name evidence="1" type="ORF">NLJ89_g6866</name>
</gene>
<organism evidence="1 2">
    <name type="scientific">Agrocybe chaxingu</name>
    <dbReference type="NCBI Taxonomy" id="84603"/>
    <lineage>
        <taxon>Eukaryota</taxon>
        <taxon>Fungi</taxon>
        <taxon>Dikarya</taxon>
        <taxon>Basidiomycota</taxon>
        <taxon>Agaricomycotina</taxon>
        <taxon>Agaricomycetes</taxon>
        <taxon>Agaricomycetidae</taxon>
        <taxon>Agaricales</taxon>
        <taxon>Agaricineae</taxon>
        <taxon>Strophariaceae</taxon>
        <taxon>Agrocybe</taxon>
    </lineage>
</organism>
<reference evidence="1" key="1">
    <citation type="submission" date="2022-07" db="EMBL/GenBank/DDBJ databases">
        <title>Genome Sequence of Agrocybe chaxingu.</title>
        <authorList>
            <person name="Buettner E."/>
        </authorList>
    </citation>
    <scope>NUCLEOTIDE SEQUENCE</scope>
    <source>
        <strain evidence="1">MP-N11</strain>
    </source>
</reference>
<dbReference type="InterPro" id="IPR046373">
    <property type="entry name" value="Acyl-CoA_Oxase/DH_mid-dom_sf"/>
</dbReference>
<dbReference type="OrthoDB" id="538336at2759"/>
<dbReference type="AlphaFoldDB" id="A0A9W8JXY1"/>
<protein>
    <recommendedName>
        <fullName evidence="3">SnoaL-like domain-containing protein</fullName>
    </recommendedName>
</protein>
<dbReference type="Proteomes" id="UP001148786">
    <property type="component" value="Unassembled WGS sequence"/>
</dbReference>
<dbReference type="Gene3D" id="3.10.450.50">
    <property type="match status" value="1"/>
</dbReference>
<evidence type="ECO:0000313" key="1">
    <source>
        <dbReference type="EMBL" id="KAJ3506444.1"/>
    </source>
</evidence>
<accession>A0A9W8JXY1</accession>
<dbReference type="GO" id="GO:0016627">
    <property type="term" value="F:oxidoreductase activity, acting on the CH-CH group of donors"/>
    <property type="evidence" value="ECO:0007669"/>
    <property type="project" value="InterPro"/>
</dbReference>
<dbReference type="Gene3D" id="2.40.110.10">
    <property type="entry name" value="Butyryl-CoA Dehydrogenase, subunit A, domain 2"/>
    <property type="match status" value="1"/>
</dbReference>
<keyword evidence="2" id="KW-1185">Reference proteome</keyword>
<evidence type="ECO:0008006" key="3">
    <source>
        <dbReference type="Google" id="ProtNLM"/>
    </source>
</evidence>